<dbReference type="NCBIfam" id="TIGR00009">
    <property type="entry name" value="L28"/>
    <property type="match status" value="1"/>
</dbReference>
<keyword evidence="3 5" id="KW-0687">Ribonucleoprotein</keyword>
<comment type="similarity">
    <text evidence="1 5">Belongs to the bacterial ribosomal protein bL28 family.</text>
</comment>
<dbReference type="EMBL" id="DXAN01000032">
    <property type="protein sequence ID" value="HJA09493.1"/>
    <property type="molecule type" value="Genomic_DNA"/>
</dbReference>
<evidence type="ECO:0000256" key="3">
    <source>
        <dbReference type="ARBA" id="ARBA00023274"/>
    </source>
</evidence>
<evidence type="ECO:0000313" key="7">
    <source>
        <dbReference type="Proteomes" id="UP000824225"/>
    </source>
</evidence>
<dbReference type="InterPro" id="IPR037147">
    <property type="entry name" value="Ribosomal_bL28_sf"/>
</dbReference>
<dbReference type="GO" id="GO:0005840">
    <property type="term" value="C:ribosome"/>
    <property type="evidence" value="ECO:0007669"/>
    <property type="project" value="UniProtKB-KW"/>
</dbReference>
<dbReference type="GO" id="GO:1990904">
    <property type="term" value="C:ribonucleoprotein complex"/>
    <property type="evidence" value="ECO:0007669"/>
    <property type="project" value="UniProtKB-KW"/>
</dbReference>
<dbReference type="InterPro" id="IPR050096">
    <property type="entry name" value="Bacterial_rp_bL28"/>
</dbReference>
<reference evidence="6" key="1">
    <citation type="journal article" date="2021" name="PeerJ">
        <title>Extensive microbial diversity within the chicken gut microbiome revealed by metagenomics and culture.</title>
        <authorList>
            <person name="Gilroy R."/>
            <person name="Ravi A."/>
            <person name="Getino M."/>
            <person name="Pursley I."/>
            <person name="Horton D.L."/>
            <person name="Alikhan N.F."/>
            <person name="Baker D."/>
            <person name="Gharbi K."/>
            <person name="Hall N."/>
            <person name="Watson M."/>
            <person name="Adriaenssens E.M."/>
            <person name="Foster-Nyarko E."/>
            <person name="Jarju S."/>
            <person name="Secka A."/>
            <person name="Antonio M."/>
            <person name="Oren A."/>
            <person name="Chaudhuri R.R."/>
            <person name="La Ragione R."/>
            <person name="Hildebrand F."/>
            <person name="Pallen M.J."/>
        </authorList>
    </citation>
    <scope>NUCLEOTIDE SEQUENCE</scope>
    <source>
        <strain evidence="6">CHK186-16707</strain>
    </source>
</reference>
<proteinExistence type="inferred from homology"/>
<dbReference type="SUPFAM" id="SSF143800">
    <property type="entry name" value="L28p-like"/>
    <property type="match status" value="1"/>
</dbReference>
<reference evidence="6" key="2">
    <citation type="submission" date="2021-04" db="EMBL/GenBank/DDBJ databases">
        <authorList>
            <person name="Gilroy R."/>
        </authorList>
    </citation>
    <scope>NUCLEOTIDE SEQUENCE</scope>
    <source>
        <strain evidence="6">CHK186-16707</strain>
    </source>
</reference>
<sequence>MGKQCEVCGKKAQVGNLVSHSNIKTKRRFNPNLQTVRHQFPDGEVRTITVCTRCLRSGAVRKPVVRTEGEAHGE</sequence>
<dbReference type="GO" id="GO:0003735">
    <property type="term" value="F:structural constituent of ribosome"/>
    <property type="evidence" value="ECO:0007669"/>
    <property type="project" value="InterPro"/>
</dbReference>
<dbReference type="Proteomes" id="UP000824225">
    <property type="component" value="Unassembled WGS sequence"/>
</dbReference>
<dbReference type="GO" id="GO:0006412">
    <property type="term" value="P:translation"/>
    <property type="evidence" value="ECO:0007669"/>
    <property type="project" value="UniProtKB-UniRule"/>
</dbReference>
<dbReference type="InterPro" id="IPR034704">
    <property type="entry name" value="Ribosomal_bL28/bL31-like_sf"/>
</dbReference>
<keyword evidence="2 5" id="KW-0689">Ribosomal protein</keyword>
<evidence type="ECO:0000256" key="5">
    <source>
        <dbReference type="HAMAP-Rule" id="MF_00373"/>
    </source>
</evidence>
<dbReference type="PANTHER" id="PTHR39080">
    <property type="entry name" value="50S RIBOSOMAL PROTEIN L28"/>
    <property type="match status" value="1"/>
</dbReference>
<dbReference type="InterPro" id="IPR001383">
    <property type="entry name" value="Ribosomal_bL28_bact-type"/>
</dbReference>
<comment type="caution">
    <text evidence="6">The sequence shown here is derived from an EMBL/GenBank/DDBJ whole genome shotgun (WGS) entry which is preliminary data.</text>
</comment>
<organism evidence="6 7">
    <name type="scientific">Candidatus Mailhella merdigallinarum</name>
    <dbReference type="NCBI Taxonomy" id="2838658"/>
    <lineage>
        <taxon>Bacteria</taxon>
        <taxon>Pseudomonadati</taxon>
        <taxon>Thermodesulfobacteriota</taxon>
        <taxon>Desulfovibrionia</taxon>
        <taxon>Desulfovibrionales</taxon>
        <taxon>Desulfovibrionaceae</taxon>
        <taxon>Mailhella</taxon>
    </lineage>
</organism>
<dbReference type="PANTHER" id="PTHR39080:SF1">
    <property type="entry name" value="LARGE RIBOSOMAL SUBUNIT PROTEIN BL28A"/>
    <property type="match status" value="1"/>
</dbReference>
<name>A0A9D2HE86_9BACT</name>
<gene>
    <name evidence="5 6" type="primary">rpmB</name>
    <name evidence="6" type="ORF">H9962_09965</name>
</gene>
<evidence type="ECO:0000256" key="4">
    <source>
        <dbReference type="ARBA" id="ARBA00035174"/>
    </source>
</evidence>
<dbReference type="InterPro" id="IPR026569">
    <property type="entry name" value="Ribosomal_bL28"/>
</dbReference>
<dbReference type="HAMAP" id="MF_00373">
    <property type="entry name" value="Ribosomal_bL28"/>
    <property type="match status" value="1"/>
</dbReference>
<evidence type="ECO:0000256" key="2">
    <source>
        <dbReference type="ARBA" id="ARBA00022980"/>
    </source>
</evidence>
<evidence type="ECO:0000256" key="1">
    <source>
        <dbReference type="ARBA" id="ARBA00008760"/>
    </source>
</evidence>
<dbReference type="Gene3D" id="2.30.170.40">
    <property type="entry name" value="Ribosomal protein L28/L24"/>
    <property type="match status" value="1"/>
</dbReference>
<dbReference type="Pfam" id="PF00830">
    <property type="entry name" value="Ribosomal_L28"/>
    <property type="match status" value="1"/>
</dbReference>
<accession>A0A9D2HE86</accession>
<evidence type="ECO:0000313" key="6">
    <source>
        <dbReference type="EMBL" id="HJA09493.1"/>
    </source>
</evidence>
<dbReference type="AlphaFoldDB" id="A0A9D2HE86"/>
<protein>
    <recommendedName>
        <fullName evidence="4 5">Large ribosomal subunit protein bL28</fullName>
    </recommendedName>
</protein>